<keyword evidence="4 6" id="KW-1133">Transmembrane helix</keyword>
<evidence type="ECO:0000259" key="7">
    <source>
        <dbReference type="Pfam" id="PF01292"/>
    </source>
</evidence>
<feature type="transmembrane region" description="Helical" evidence="6">
    <location>
        <begin position="167"/>
        <end position="188"/>
    </location>
</feature>
<proteinExistence type="predicted"/>
<keyword evidence="2" id="KW-1003">Cell membrane</keyword>
<keyword evidence="8" id="KW-0560">Oxidoreductase</keyword>
<sequence>MTKKKEQVAKVEMVEKFPLDQRVVHWIGAISFIICALTGLLLFTTAFDFLAPLFGGKIMASRIHRLAGVVFAITPIVALIWNGRNLREFLRDITHFDKDDIAFLKGFVPYILNSPGFKYPPQGKYNGGEKLQAFAQVFLGVAIIITGFILWFDGFFGQTLLQLSVPIHGIAALVTMLLALGHIFFAAINPRSNAALTGMTNGKVPVEKIKVSNAKWYEQLKKENKI</sequence>
<dbReference type="Proteomes" id="UP000366051">
    <property type="component" value="Chromosome"/>
</dbReference>
<dbReference type="Pfam" id="PF01292">
    <property type="entry name" value="Ni_hydr_CYTB"/>
    <property type="match status" value="1"/>
</dbReference>
<feature type="domain" description="Cytochrome b561 bacterial/Ni-hydrogenase" evidence="7">
    <location>
        <begin position="21"/>
        <end position="202"/>
    </location>
</feature>
<evidence type="ECO:0000313" key="9">
    <source>
        <dbReference type="Proteomes" id="UP000366051"/>
    </source>
</evidence>
<evidence type="ECO:0000256" key="2">
    <source>
        <dbReference type="ARBA" id="ARBA00022475"/>
    </source>
</evidence>
<dbReference type="GO" id="GO:0009061">
    <property type="term" value="P:anaerobic respiration"/>
    <property type="evidence" value="ECO:0007669"/>
    <property type="project" value="TreeGrafter"/>
</dbReference>
<evidence type="ECO:0000256" key="1">
    <source>
        <dbReference type="ARBA" id="ARBA00004651"/>
    </source>
</evidence>
<dbReference type="RefSeq" id="WP_153725584.1">
    <property type="nucleotide sequence ID" value="NZ_CP045875.1"/>
</dbReference>
<dbReference type="GO" id="GO:0022904">
    <property type="term" value="P:respiratory electron transport chain"/>
    <property type="evidence" value="ECO:0007669"/>
    <property type="project" value="InterPro"/>
</dbReference>
<dbReference type="GO" id="GO:0015944">
    <property type="term" value="P:formate oxidation"/>
    <property type="evidence" value="ECO:0007669"/>
    <property type="project" value="TreeGrafter"/>
</dbReference>
<gene>
    <name evidence="8" type="ORF">FTV88_2302</name>
</gene>
<accession>A0A5Q2N822</accession>
<dbReference type="GO" id="GO:0036397">
    <property type="term" value="F:formate dehydrogenase (quinone) activity"/>
    <property type="evidence" value="ECO:0007669"/>
    <property type="project" value="TreeGrafter"/>
</dbReference>
<organism evidence="8 9">
    <name type="scientific">Heliorestis convoluta</name>
    <dbReference type="NCBI Taxonomy" id="356322"/>
    <lineage>
        <taxon>Bacteria</taxon>
        <taxon>Bacillati</taxon>
        <taxon>Bacillota</taxon>
        <taxon>Clostridia</taxon>
        <taxon>Eubacteriales</taxon>
        <taxon>Heliobacteriaceae</taxon>
        <taxon>Heliorestis</taxon>
    </lineage>
</organism>
<dbReference type="PANTHER" id="PTHR30074">
    <property type="entry name" value="FORMATE DEHYDROGENASE, NITRATE-INDUCIBLE, CYTOCHROME B556 FDN SUBUNIT"/>
    <property type="match status" value="1"/>
</dbReference>
<dbReference type="InterPro" id="IPR016174">
    <property type="entry name" value="Di-haem_cyt_TM"/>
</dbReference>
<comment type="subcellular location">
    <subcellularLocation>
        <location evidence="1">Cell membrane</location>
        <topology evidence="1">Multi-pass membrane protein</topology>
    </subcellularLocation>
</comment>
<evidence type="ECO:0000313" key="8">
    <source>
        <dbReference type="EMBL" id="QGG48400.1"/>
    </source>
</evidence>
<dbReference type="SUPFAM" id="SSF81342">
    <property type="entry name" value="Transmembrane di-heme cytochromes"/>
    <property type="match status" value="1"/>
</dbReference>
<evidence type="ECO:0000256" key="6">
    <source>
        <dbReference type="SAM" id="Phobius"/>
    </source>
</evidence>
<evidence type="ECO:0000256" key="3">
    <source>
        <dbReference type="ARBA" id="ARBA00022692"/>
    </source>
</evidence>
<keyword evidence="9" id="KW-1185">Reference proteome</keyword>
<dbReference type="EMBL" id="CP045875">
    <property type="protein sequence ID" value="QGG48400.1"/>
    <property type="molecule type" value="Genomic_DNA"/>
</dbReference>
<protein>
    <submittedName>
        <fullName evidence="8">Prokaryotic cytochrome b561 family protein</fullName>
        <ecNumber evidence="8">1.17.1.9</ecNumber>
    </submittedName>
</protein>
<dbReference type="GO" id="GO:0009055">
    <property type="term" value="F:electron transfer activity"/>
    <property type="evidence" value="ECO:0007669"/>
    <property type="project" value="InterPro"/>
</dbReference>
<keyword evidence="5 6" id="KW-0472">Membrane</keyword>
<dbReference type="GO" id="GO:0005886">
    <property type="term" value="C:plasma membrane"/>
    <property type="evidence" value="ECO:0007669"/>
    <property type="project" value="UniProtKB-SubCell"/>
</dbReference>
<dbReference type="PANTHER" id="PTHR30074:SF6">
    <property type="entry name" value="FORMATE DEHYDROGENASE GAMMA SUBUNIT"/>
    <property type="match status" value="1"/>
</dbReference>
<dbReference type="InterPro" id="IPR051817">
    <property type="entry name" value="FDH_cytochrome_b556_subunit"/>
</dbReference>
<reference evidence="9" key="1">
    <citation type="submission" date="2019-11" db="EMBL/GenBank/DDBJ databases">
        <title>Genome sequence of Heliorestis convoluta strain HH, an alkaliphilic and minimalistic phototrophic bacterium from a soda lake in Egypt.</title>
        <authorList>
            <person name="Dewey E.D."/>
            <person name="Stokes L.M."/>
            <person name="Burchell B.M."/>
            <person name="Shaffer K.N."/>
            <person name="Huntington A.M."/>
            <person name="Baker J.M."/>
            <person name="Nadendla S."/>
            <person name="Giglio M.G."/>
            <person name="Touchman J.W."/>
            <person name="Blankenship R.E."/>
            <person name="Madigan M.T."/>
            <person name="Sattley W.M."/>
        </authorList>
    </citation>
    <scope>NUCLEOTIDE SEQUENCE [LARGE SCALE GENOMIC DNA]</scope>
    <source>
        <strain evidence="9">HH</strain>
    </source>
</reference>
<evidence type="ECO:0000256" key="4">
    <source>
        <dbReference type="ARBA" id="ARBA00022989"/>
    </source>
</evidence>
<feature type="transmembrane region" description="Helical" evidence="6">
    <location>
        <begin position="63"/>
        <end position="81"/>
    </location>
</feature>
<dbReference type="Gene3D" id="1.20.950.20">
    <property type="entry name" value="Transmembrane di-heme cytochromes, Chain C"/>
    <property type="match status" value="1"/>
</dbReference>
<dbReference type="GO" id="GO:0009326">
    <property type="term" value="C:formate dehydrogenase complex"/>
    <property type="evidence" value="ECO:0007669"/>
    <property type="project" value="TreeGrafter"/>
</dbReference>
<dbReference type="GO" id="GO:0008863">
    <property type="term" value="F:formate dehydrogenase (NAD+) activity"/>
    <property type="evidence" value="ECO:0007669"/>
    <property type="project" value="UniProtKB-EC"/>
</dbReference>
<dbReference type="KEGG" id="hcv:FTV88_2302"/>
<dbReference type="EC" id="1.17.1.9" evidence="8"/>
<evidence type="ECO:0000256" key="5">
    <source>
        <dbReference type="ARBA" id="ARBA00023136"/>
    </source>
</evidence>
<dbReference type="AlphaFoldDB" id="A0A5Q2N822"/>
<name>A0A5Q2N822_9FIRM</name>
<dbReference type="OrthoDB" id="1808646at2"/>
<feature type="transmembrane region" description="Helical" evidence="6">
    <location>
        <begin position="133"/>
        <end position="152"/>
    </location>
</feature>
<dbReference type="InterPro" id="IPR011577">
    <property type="entry name" value="Cyt_b561_bac/Ni-Hgenase"/>
</dbReference>
<keyword evidence="3 6" id="KW-0812">Transmembrane</keyword>
<feature type="transmembrane region" description="Helical" evidence="6">
    <location>
        <begin position="23"/>
        <end position="43"/>
    </location>
</feature>